<organism evidence="1 2">
    <name type="scientific">Zalaria obscura</name>
    <dbReference type="NCBI Taxonomy" id="2024903"/>
    <lineage>
        <taxon>Eukaryota</taxon>
        <taxon>Fungi</taxon>
        <taxon>Dikarya</taxon>
        <taxon>Ascomycota</taxon>
        <taxon>Pezizomycotina</taxon>
        <taxon>Dothideomycetes</taxon>
        <taxon>Dothideomycetidae</taxon>
        <taxon>Dothideales</taxon>
        <taxon>Zalariaceae</taxon>
        <taxon>Zalaria</taxon>
    </lineage>
</organism>
<protein>
    <submittedName>
        <fullName evidence="1">DNA-binding transcription factor cat8</fullName>
    </submittedName>
</protein>
<evidence type="ECO:0000313" key="1">
    <source>
        <dbReference type="EMBL" id="KAK8215321.1"/>
    </source>
</evidence>
<dbReference type="Proteomes" id="UP001320706">
    <property type="component" value="Unassembled WGS sequence"/>
</dbReference>
<name>A0ACC3SIK9_9PEZI</name>
<keyword evidence="1" id="KW-0238">DNA-binding</keyword>
<accession>A0ACC3SIK9</accession>
<comment type="caution">
    <text evidence="1">The sequence shown here is derived from an EMBL/GenBank/DDBJ whole genome shotgun (WGS) entry which is preliminary data.</text>
</comment>
<keyword evidence="2" id="KW-1185">Reference proteome</keyword>
<reference evidence="1" key="1">
    <citation type="submission" date="2024-02" db="EMBL/GenBank/DDBJ databases">
        <title>Metagenome Assembled Genome of Zalaria obscura JY119.</title>
        <authorList>
            <person name="Vighnesh L."/>
            <person name="Jagadeeshwari U."/>
            <person name="Venkata Ramana C."/>
            <person name="Sasikala C."/>
        </authorList>
    </citation>
    <scope>NUCLEOTIDE SEQUENCE</scope>
    <source>
        <strain evidence="1">JY119</strain>
    </source>
</reference>
<dbReference type="EMBL" id="JAMKPW020000008">
    <property type="protein sequence ID" value="KAK8215321.1"/>
    <property type="molecule type" value="Genomic_DNA"/>
</dbReference>
<gene>
    <name evidence="1" type="primary">CAT8</name>
    <name evidence="1" type="ORF">M8818_001942</name>
</gene>
<sequence length="897" mass="97076">MPGILPMKVIKVGTSAQSRIAQACDRYDQCSPEGAPCGPDHILVDVAARRYDAMEFDRAVRNAQTSDLNARLATSSAAEPSHVVTQSLWKRERPSIDKSPASQHDSATGSPHPKEDTFKVSQSPYLLEGINDNSYFSGTSSVKHFLDAFKQKVEESGRSTSDVNADTLLPSTKHNIPAVSQASDLWKVPPRLVSDQMVNIFFQEWAPLFPVLHRPTFLSIYEKYVASPESVTDKTTLAQLHLVFGLAALSSGPHDSPDLASFEAQWRAALDTLTSEQTIGALQCLVLAQLYCIQRGDYAKLLTYKGLAISLSSRLGLHQSQKRFALGTLTCETRKKVFWTLYTIDSFSAVLLGLPKQLKDDDVHCEYPVDADDEYVTERGFQPTLPGESTKLSSALALFRATRILSRVLEEVYPALPSYDLALQTLSALGDELDNWLNSLPPHLRLTFAQDKPSTATTSSRSPLLSLVYHYTRVLIHRPAVCCSALGSKSSSSMIAMAGSCKSIVQIIQLLNERGLSFSFCLNKEELLVLCGFGLLYQGLSLEPNSKVLKDNQKMVAAVIGILHRSKALCASEFRRVACLFLPMPSPTPPKSTPVVAKPVHPALSRHNSDGAMPAPQNLSSAAKKQLKAVAARFMTPTPKLSKQSSTDNRRATEPNIGLYRNHIHTQSVPNVTSNYNPANISRSEPARSPSNAFHIVSPATRPSAPPASQPKRAFPPQNLNLDYLSFSESSTPPLKATSHGPVKPEPSDWERLLGSLDNGQTNIFDNIYGGPPVDALEMSASLPANPTTAIPGSDPLAWSPDIWALAGGQDFSAVHGAQDLTASFPAHPQTESVLSFSSADEGLTGASSGGEEFAIPDWASACSSGVNEAYRGIVMPDLGQGDDALLGEGWDAVFAN</sequence>
<evidence type="ECO:0000313" key="2">
    <source>
        <dbReference type="Proteomes" id="UP001320706"/>
    </source>
</evidence>
<proteinExistence type="predicted"/>